<evidence type="ECO:0000313" key="2">
    <source>
        <dbReference type="Proteomes" id="UP000011663"/>
    </source>
</evidence>
<organism evidence="1 2">
    <name type="scientific">Brachyspira hampsonii 30446</name>
    <dbReference type="NCBI Taxonomy" id="1289135"/>
    <lineage>
        <taxon>Bacteria</taxon>
        <taxon>Pseudomonadati</taxon>
        <taxon>Spirochaetota</taxon>
        <taxon>Spirochaetia</taxon>
        <taxon>Brachyspirales</taxon>
        <taxon>Brachyspiraceae</taxon>
        <taxon>Brachyspira</taxon>
    </lineage>
</organism>
<accession>A0A2U4FK53</accession>
<dbReference type="OrthoDB" id="307611at2"/>
<dbReference type="InterPro" id="IPR025500">
    <property type="entry name" value="DUF4390"/>
</dbReference>
<protein>
    <recommendedName>
        <fullName evidence="3">DUF4390 domain-containing protein</fullName>
    </recommendedName>
</protein>
<evidence type="ECO:0008006" key="3">
    <source>
        <dbReference type="Google" id="ProtNLM"/>
    </source>
</evidence>
<proteinExistence type="predicted"/>
<dbReference type="Proteomes" id="UP000011663">
    <property type="component" value="Unassembled WGS sequence"/>
</dbReference>
<dbReference type="Pfam" id="PF14334">
    <property type="entry name" value="DUF4390"/>
    <property type="match status" value="1"/>
</dbReference>
<gene>
    <name evidence="1" type="ORF">A966_03775</name>
</gene>
<comment type="caution">
    <text evidence="1">The sequence shown here is derived from an EMBL/GenBank/DDBJ whole genome shotgun (WGS) entry which is preliminary data.</text>
</comment>
<sequence>MKRIFILLLFFIIISKISYSYELRLYFSRSYIYDDMLYVDVRTHYENEIYQNIKKYIDNGIILFINYRVDLIKKNLIINDNVREIYIYKKLYYDFFTKEYVVLNSETMRETRNSDLEILIKNIYQINRIEVINVNKLNKNNKYIFKTRLSMQFQNAYPYLSAFFNIITPIQYRIKWLKSDEFSIKELYYNNM</sequence>
<dbReference type="RefSeq" id="WP_008722527.1">
    <property type="nucleotide sequence ID" value="NZ_JH994110.1"/>
</dbReference>
<dbReference type="GeneID" id="66487212"/>
<name>A0A2U4FK53_9SPIR</name>
<reference evidence="1 2" key="1">
    <citation type="submission" date="2012-07" db="EMBL/GenBank/DDBJ databases">
        <title>Genome sequence of Brachyspira sp. 30446, isolated from a pig with mucohaemorrhagic colitis.</title>
        <authorList>
            <person name="Rubin J.E."/>
            <person name="Fernando C."/>
            <person name="Harding J.C.S."/>
            <person name="Hill J.E."/>
        </authorList>
    </citation>
    <scope>NUCLEOTIDE SEQUENCE [LARGE SCALE GENOMIC DNA]</scope>
    <source>
        <strain evidence="1 2">30446</strain>
    </source>
</reference>
<evidence type="ECO:0000313" key="1">
    <source>
        <dbReference type="EMBL" id="EKV57681.1"/>
    </source>
</evidence>
<dbReference type="EMBL" id="ALNZ01000017">
    <property type="protein sequence ID" value="EKV57681.1"/>
    <property type="molecule type" value="Genomic_DNA"/>
</dbReference>
<dbReference type="STRING" id="1289135.A966_03775"/>
<dbReference type="AlphaFoldDB" id="A0A2U4FK53"/>